<feature type="domain" description="TadE-like" evidence="2">
    <location>
        <begin position="17"/>
        <end position="59"/>
    </location>
</feature>
<protein>
    <submittedName>
        <fullName evidence="4">TadE-like protein</fullName>
    </submittedName>
</protein>
<organism evidence="3 5">
    <name type="scientific">Sphingosinicella microcystinivorans</name>
    <dbReference type="NCBI Taxonomy" id="335406"/>
    <lineage>
        <taxon>Bacteria</taxon>
        <taxon>Pseudomonadati</taxon>
        <taxon>Pseudomonadota</taxon>
        <taxon>Alphaproteobacteria</taxon>
        <taxon>Sphingomonadales</taxon>
        <taxon>Sphingosinicellaceae</taxon>
        <taxon>Sphingosinicella</taxon>
    </lineage>
</organism>
<dbReference type="EMBL" id="RBWX01000010">
    <property type="protein sequence ID" value="RKS86434.1"/>
    <property type="molecule type" value="Genomic_DNA"/>
</dbReference>
<dbReference type="KEGG" id="smic:SmB9_31220"/>
<keyword evidence="6" id="KW-1185">Reference proteome</keyword>
<dbReference type="Pfam" id="PF07811">
    <property type="entry name" value="TadE"/>
    <property type="match status" value="1"/>
</dbReference>
<dbReference type="RefSeq" id="WP_121052852.1">
    <property type="nucleotide sequence ID" value="NZ_AP018711.1"/>
</dbReference>
<dbReference type="InterPro" id="IPR012495">
    <property type="entry name" value="TadE-like_dom"/>
</dbReference>
<reference evidence="4 6" key="2">
    <citation type="submission" date="2018-10" db="EMBL/GenBank/DDBJ databases">
        <title>Genomic Encyclopedia of Type Strains, Phase IV (KMG-IV): sequencing the most valuable type-strain genomes for metagenomic binning, comparative biology and taxonomic classification.</title>
        <authorList>
            <person name="Goeker M."/>
        </authorList>
    </citation>
    <scope>NUCLEOTIDE SEQUENCE [LARGE SCALE GENOMIC DNA]</scope>
    <source>
        <strain evidence="4 6">DSM 19791</strain>
    </source>
</reference>
<feature type="transmembrane region" description="Helical" evidence="1">
    <location>
        <begin position="20"/>
        <end position="45"/>
    </location>
</feature>
<keyword evidence="1" id="KW-1133">Transmembrane helix</keyword>
<evidence type="ECO:0000313" key="5">
    <source>
        <dbReference type="Proteomes" id="UP000275727"/>
    </source>
</evidence>
<dbReference type="Proteomes" id="UP000276029">
    <property type="component" value="Unassembled WGS sequence"/>
</dbReference>
<dbReference type="AlphaFoldDB" id="A0AAD1D8D1"/>
<name>A0AAD1D8D1_SPHMI</name>
<proteinExistence type="predicted"/>
<evidence type="ECO:0000313" key="6">
    <source>
        <dbReference type="Proteomes" id="UP000276029"/>
    </source>
</evidence>
<evidence type="ECO:0000313" key="4">
    <source>
        <dbReference type="EMBL" id="RKS86434.1"/>
    </source>
</evidence>
<gene>
    <name evidence="4" type="ORF">DFR51_3140</name>
    <name evidence="3" type="ORF">SmB9_31220</name>
</gene>
<accession>A0AAD1D8D1</accession>
<dbReference type="Proteomes" id="UP000275727">
    <property type="component" value="Chromosome"/>
</dbReference>
<evidence type="ECO:0000256" key="1">
    <source>
        <dbReference type="SAM" id="Phobius"/>
    </source>
</evidence>
<evidence type="ECO:0000313" key="3">
    <source>
        <dbReference type="EMBL" id="BBE35464.1"/>
    </source>
</evidence>
<evidence type="ECO:0000259" key="2">
    <source>
        <dbReference type="Pfam" id="PF07811"/>
    </source>
</evidence>
<dbReference type="EMBL" id="AP018711">
    <property type="protein sequence ID" value="BBE35464.1"/>
    <property type="molecule type" value="Genomic_DNA"/>
</dbReference>
<keyword evidence="1" id="KW-0472">Membrane</keyword>
<sequence>MKRLRNPLSRLHGDERGSYIIEFALLSLPMMTLLMGGIELGYLAYAKSNVEGALREVSRLAATGGSTAEELDAILDAKIGQIKGAHAEIDRRSYSSFGAVGQPEPLTSDVEPLGGEPGPGDCYLDINGNEQWDADRGSDDLGNAEDILYYGVTVTYPMIFKLTSSVINGGNNDMTIEANAVIKNEPFSNIEVPDPEEECIPS</sequence>
<reference evidence="3 5" key="1">
    <citation type="submission" date="2018-06" db="EMBL/GenBank/DDBJ databases">
        <title>Complete Genome Sequence of the Microcystin-Degrading Bacterium Sphingosinicella microcystinivorans Strain B-9.</title>
        <authorList>
            <person name="Jin H."/>
            <person name="Nishizawa T."/>
            <person name="Guo Y."/>
            <person name="Nishizawa A."/>
            <person name="Park H."/>
            <person name="Kato H."/>
            <person name="Tsuji K."/>
            <person name="Harada K."/>
        </authorList>
    </citation>
    <scope>NUCLEOTIDE SEQUENCE [LARGE SCALE GENOMIC DNA]</scope>
    <source>
        <strain evidence="3 5">B9</strain>
    </source>
</reference>
<keyword evidence="1" id="KW-0812">Transmembrane</keyword>